<keyword evidence="1" id="KW-0472">Membrane</keyword>
<sequence>MGEWFTSKAVSSFHLWGIHHLFMVFLFIFGAVLLLFCSNKWITNKRTSNFFRIGLLIILVSSELSYQTWGVLNGSWNPREFLPFQLCSIAGIVTMLALLTKNKKIIQVILFIGIVPSFLAVVTPELHHGFPHFRFWQFFIHHLILSWACIFLVLTSTLKITFKKTIESYLYLLCYAAIIGFFINPIFDANFLFLARTPSTSTPLNFLGDGFWYYFNLCMVGLLVFIAIYGVYNALYQFKRRDR</sequence>
<feature type="transmembrane region" description="Helical" evidence="1">
    <location>
        <begin position="170"/>
        <end position="193"/>
    </location>
</feature>
<feature type="transmembrane region" description="Helical" evidence="1">
    <location>
        <begin position="213"/>
        <end position="235"/>
    </location>
</feature>
<dbReference type="Proteomes" id="UP000637359">
    <property type="component" value="Unassembled WGS sequence"/>
</dbReference>
<evidence type="ECO:0000313" key="3">
    <source>
        <dbReference type="Proteomes" id="UP000637359"/>
    </source>
</evidence>
<keyword evidence="1" id="KW-1133">Transmembrane helix</keyword>
<evidence type="ECO:0000313" key="2">
    <source>
        <dbReference type="EMBL" id="MBC5636696.1"/>
    </source>
</evidence>
<accession>A0A923RHQ7</accession>
<proteinExistence type="predicted"/>
<feature type="transmembrane region" description="Helical" evidence="1">
    <location>
        <begin position="20"/>
        <end position="38"/>
    </location>
</feature>
<feature type="transmembrane region" description="Helical" evidence="1">
    <location>
        <begin position="81"/>
        <end position="98"/>
    </location>
</feature>
<reference evidence="2" key="1">
    <citation type="submission" date="2020-08" db="EMBL/GenBank/DDBJ databases">
        <title>Genome public.</title>
        <authorList>
            <person name="Liu C."/>
            <person name="Sun Q."/>
        </authorList>
    </citation>
    <scope>NUCLEOTIDE SEQUENCE</scope>
    <source>
        <strain evidence="2">BX22</strain>
    </source>
</reference>
<organism evidence="2 3">
    <name type="scientific">Ornithinibacillus hominis</name>
    <dbReference type="NCBI Taxonomy" id="2763055"/>
    <lineage>
        <taxon>Bacteria</taxon>
        <taxon>Bacillati</taxon>
        <taxon>Bacillota</taxon>
        <taxon>Bacilli</taxon>
        <taxon>Bacillales</taxon>
        <taxon>Bacillaceae</taxon>
        <taxon>Ornithinibacillus</taxon>
    </lineage>
</organism>
<keyword evidence="1" id="KW-0812">Transmembrane</keyword>
<dbReference type="RefSeq" id="WP_186869415.1">
    <property type="nucleotide sequence ID" value="NZ_JACOOL010000005.1"/>
</dbReference>
<protein>
    <submittedName>
        <fullName evidence="2">TIGR02206 family membrane protein</fullName>
    </submittedName>
</protein>
<feature type="transmembrane region" description="Helical" evidence="1">
    <location>
        <begin position="105"/>
        <end position="123"/>
    </location>
</feature>
<dbReference type="EMBL" id="JACOOL010000005">
    <property type="protein sequence ID" value="MBC5636696.1"/>
    <property type="molecule type" value="Genomic_DNA"/>
</dbReference>
<keyword evidence="3" id="KW-1185">Reference proteome</keyword>
<evidence type="ECO:0000256" key="1">
    <source>
        <dbReference type="SAM" id="Phobius"/>
    </source>
</evidence>
<dbReference type="InterPro" id="IPR011737">
    <property type="entry name" value="CHP02206_TP0381"/>
</dbReference>
<comment type="caution">
    <text evidence="2">The sequence shown here is derived from an EMBL/GenBank/DDBJ whole genome shotgun (WGS) entry which is preliminary data.</text>
</comment>
<dbReference type="NCBIfam" id="TIGR02206">
    <property type="entry name" value="intg_mem_TP0381"/>
    <property type="match status" value="1"/>
</dbReference>
<gene>
    <name evidence="2" type="ORF">H8S33_07665</name>
</gene>
<feature type="transmembrane region" description="Helical" evidence="1">
    <location>
        <begin position="50"/>
        <end position="69"/>
    </location>
</feature>
<dbReference type="AlphaFoldDB" id="A0A923RHQ7"/>
<feature type="transmembrane region" description="Helical" evidence="1">
    <location>
        <begin position="135"/>
        <end position="158"/>
    </location>
</feature>
<name>A0A923RHQ7_9BACI</name>
<dbReference type="Pfam" id="PF14808">
    <property type="entry name" value="TMEM164"/>
    <property type="match status" value="1"/>
</dbReference>